<sequence length="91" mass="9897">MSNSGISAAGNTSDPCLILLRSRGYHLWLEPTQRGSLWGAEKSGISFTGYSGPELLGVVTHGEAYPGDWNRQSPDIYGDLMELTDELPPEE</sequence>
<dbReference type="EMBL" id="AANZ01000022">
    <property type="protein sequence ID" value="EAQ78297.1"/>
    <property type="molecule type" value="Genomic_DNA"/>
</dbReference>
<evidence type="ECO:0000313" key="1">
    <source>
        <dbReference type="EMBL" id="EAQ78297.1"/>
    </source>
</evidence>
<organism evidence="1 2">
    <name type="scientific">Blastopirellula marina DSM 3645</name>
    <dbReference type="NCBI Taxonomy" id="314230"/>
    <lineage>
        <taxon>Bacteria</taxon>
        <taxon>Pseudomonadati</taxon>
        <taxon>Planctomycetota</taxon>
        <taxon>Planctomycetia</taxon>
        <taxon>Pirellulales</taxon>
        <taxon>Pirellulaceae</taxon>
        <taxon>Blastopirellula</taxon>
    </lineage>
</organism>
<dbReference type="AlphaFoldDB" id="A3ZYT6"/>
<dbReference type="HOGENOM" id="CLU_187429_0_0_0"/>
<dbReference type="Proteomes" id="UP000004358">
    <property type="component" value="Unassembled WGS sequence"/>
</dbReference>
<comment type="caution">
    <text evidence="1">The sequence shown here is derived from an EMBL/GenBank/DDBJ whole genome shotgun (WGS) entry which is preliminary data.</text>
</comment>
<reference evidence="1 2" key="1">
    <citation type="submission" date="2006-02" db="EMBL/GenBank/DDBJ databases">
        <authorList>
            <person name="Amann R."/>
            <person name="Ferriera S."/>
            <person name="Johnson J."/>
            <person name="Kravitz S."/>
            <person name="Halpern A."/>
            <person name="Remington K."/>
            <person name="Beeson K."/>
            <person name="Tran B."/>
            <person name="Rogers Y.-H."/>
            <person name="Friedman R."/>
            <person name="Venter J.C."/>
        </authorList>
    </citation>
    <scope>NUCLEOTIDE SEQUENCE [LARGE SCALE GENOMIC DNA]</scope>
    <source>
        <strain evidence="1 2">DSM 3645</strain>
    </source>
</reference>
<evidence type="ECO:0000313" key="2">
    <source>
        <dbReference type="Proteomes" id="UP000004358"/>
    </source>
</evidence>
<dbReference type="RefSeq" id="WP_002651539.1">
    <property type="nucleotide sequence ID" value="NZ_CH672376.1"/>
</dbReference>
<accession>A3ZYT6</accession>
<proteinExistence type="predicted"/>
<name>A3ZYT6_9BACT</name>
<dbReference type="eggNOG" id="ENOG502ZD21">
    <property type="taxonomic scope" value="Bacteria"/>
</dbReference>
<protein>
    <submittedName>
        <fullName evidence="1">Uncharacterized protein</fullName>
    </submittedName>
</protein>
<gene>
    <name evidence="1" type="ORF">DSM3645_18211</name>
</gene>